<comment type="caution">
    <text evidence="2">The sequence shown here is derived from an EMBL/GenBank/DDBJ whole genome shotgun (WGS) entry which is preliminary data.</text>
</comment>
<feature type="compositionally biased region" description="Polar residues" evidence="1">
    <location>
        <begin position="18"/>
        <end position="32"/>
    </location>
</feature>
<keyword evidence="3" id="KW-1185">Reference proteome</keyword>
<evidence type="ECO:0000256" key="1">
    <source>
        <dbReference type="SAM" id="MobiDB-lite"/>
    </source>
</evidence>
<dbReference type="Proteomes" id="UP000479710">
    <property type="component" value="Unassembled WGS sequence"/>
</dbReference>
<sequence>MPLTGAIVDRTPAEEDPASTTEGDTTAPSEVSPTVFANVDEAGGRPASLTSVTEERAPTVKGPATTAEGAPTSVVVATTEGDTAAAAEVSSTIVTEPDDPIATVDLAALTIDDD</sequence>
<dbReference type="EMBL" id="SPHZ02000006">
    <property type="protein sequence ID" value="KAF0912666.1"/>
    <property type="molecule type" value="Genomic_DNA"/>
</dbReference>
<name>A0A6G1DJS8_9ORYZ</name>
<dbReference type="AlphaFoldDB" id="A0A6G1DJS8"/>
<protein>
    <submittedName>
        <fullName evidence="2">Uncharacterized protein</fullName>
    </submittedName>
</protein>
<evidence type="ECO:0000313" key="3">
    <source>
        <dbReference type="Proteomes" id="UP000479710"/>
    </source>
</evidence>
<organism evidence="2 3">
    <name type="scientific">Oryza meyeriana var. granulata</name>
    <dbReference type="NCBI Taxonomy" id="110450"/>
    <lineage>
        <taxon>Eukaryota</taxon>
        <taxon>Viridiplantae</taxon>
        <taxon>Streptophyta</taxon>
        <taxon>Embryophyta</taxon>
        <taxon>Tracheophyta</taxon>
        <taxon>Spermatophyta</taxon>
        <taxon>Magnoliopsida</taxon>
        <taxon>Liliopsida</taxon>
        <taxon>Poales</taxon>
        <taxon>Poaceae</taxon>
        <taxon>BOP clade</taxon>
        <taxon>Oryzoideae</taxon>
        <taxon>Oryzeae</taxon>
        <taxon>Oryzinae</taxon>
        <taxon>Oryza</taxon>
        <taxon>Oryza meyeriana</taxon>
    </lineage>
</organism>
<evidence type="ECO:0000313" key="2">
    <source>
        <dbReference type="EMBL" id="KAF0912666.1"/>
    </source>
</evidence>
<gene>
    <name evidence="2" type="ORF">E2562_018924</name>
</gene>
<proteinExistence type="predicted"/>
<accession>A0A6G1DJS8</accession>
<reference evidence="2 3" key="1">
    <citation type="submission" date="2019-11" db="EMBL/GenBank/DDBJ databases">
        <title>Whole genome sequence of Oryza granulata.</title>
        <authorList>
            <person name="Li W."/>
        </authorList>
    </citation>
    <scope>NUCLEOTIDE SEQUENCE [LARGE SCALE GENOMIC DNA]</scope>
    <source>
        <strain evidence="3">cv. Menghai</strain>
        <tissue evidence="2">Leaf</tissue>
    </source>
</reference>
<feature type="region of interest" description="Disordered" evidence="1">
    <location>
        <begin position="1"/>
        <end position="69"/>
    </location>
</feature>